<evidence type="ECO:0000313" key="1">
    <source>
        <dbReference type="EMBL" id="CAG1975529.1"/>
    </source>
</evidence>
<organism evidence="1 2">
    <name type="scientific">Gibberella zeae</name>
    <name type="common">Wheat head blight fungus</name>
    <name type="synonym">Fusarium graminearum</name>
    <dbReference type="NCBI Taxonomy" id="5518"/>
    <lineage>
        <taxon>Eukaryota</taxon>
        <taxon>Fungi</taxon>
        <taxon>Dikarya</taxon>
        <taxon>Ascomycota</taxon>
        <taxon>Pezizomycotina</taxon>
        <taxon>Sordariomycetes</taxon>
        <taxon>Hypocreomycetidae</taxon>
        <taxon>Hypocreales</taxon>
        <taxon>Nectriaceae</taxon>
        <taxon>Fusarium</taxon>
    </lineage>
</organism>
<proteinExistence type="predicted"/>
<dbReference type="AlphaFoldDB" id="A0A2H3FXR6"/>
<reference evidence="1" key="1">
    <citation type="submission" date="2021-03" db="EMBL/GenBank/DDBJ databases">
        <authorList>
            <person name="Alouane T."/>
            <person name="Langin T."/>
            <person name="Bonhomme L."/>
        </authorList>
    </citation>
    <scope>NUCLEOTIDE SEQUENCE</scope>
    <source>
        <strain evidence="1">MDC_Fg202</strain>
    </source>
</reference>
<dbReference type="Proteomes" id="UP000746612">
    <property type="component" value="Unassembled WGS sequence"/>
</dbReference>
<name>A0A2H3FXR6_GIBZA</name>
<gene>
    <name evidence="1" type="ORF">MDCFG202_LOCUS142570</name>
</gene>
<comment type="caution">
    <text evidence="1">The sequence shown here is derived from an EMBL/GenBank/DDBJ whole genome shotgun (WGS) entry which is preliminary data.</text>
</comment>
<dbReference type="OMA" id="HDDGDCS"/>
<evidence type="ECO:0000313" key="2">
    <source>
        <dbReference type="Proteomes" id="UP000746612"/>
    </source>
</evidence>
<dbReference type="EMBL" id="CAJPIJ010000104">
    <property type="protein sequence ID" value="CAG1975529.1"/>
    <property type="molecule type" value="Genomic_DNA"/>
</dbReference>
<accession>A0A2H3FXR6</accession>
<protein>
    <submittedName>
        <fullName evidence="1">Uncharacterized protein</fullName>
    </submittedName>
</protein>
<dbReference type="OrthoDB" id="4526039at2759"/>
<sequence>MKTAISLTALASSAVAFRGHNGIGVPPGANLTTNKWQARFEDANATGTYYFNAYDVSDNFPPNKTASGWSATIRVANITDDPDPESIPYPGTDISIKAPDGMKLPESNSTGWQACATFWPPGLLTSGATGDAQHDDGDCSSFLSEECIESIRDSANIYINNRQKCGTVPSVPSECKKWYGGSGTTGSGSIGNFSSQFNGSTLFSTRPQLIGSSNVAKTEEEAYEEAVRGVWTVIINWGRRSPLYYDLGDVLQPTVLCLRARNITEGSEDPNAGTRTATYAPMALSISILATIVLTY</sequence>